<feature type="compositionally biased region" description="Basic and acidic residues" evidence="2">
    <location>
        <begin position="330"/>
        <end position="346"/>
    </location>
</feature>
<evidence type="ECO:0000256" key="1">
    <source>
        <dbReference type="SAM" id="Coils"/>
    </source>
</evidence>
<name>A0A2Z7ALC1_9LAMI</name>
<dbReference type="AlphaFoldDB" id="A0A2Z7ALC1"/>
<gene>
    <name evidence="3" type="ORF">F511_22176</name>
</gene>
<sequence>MAASLIQNALQINFDSVLSLYDEGMVSMFKTLESSGLCVFLGCSTDIYEQDFVNFFDNAFVRGDLVISSVQVMFVEISEELFAGSFELLSEGMTSVTELPKDLINETSKDFSPSGEPIKTSCKKKEMKIEIQLLNDILSKTVIAKAGSFDAVTHDIFLLTTAIYGGIKNQLEQISVRHSEGHGDSLFKASPRVLNVKTIGTYIAKNKSLPTTAEKVAEEPMVDTVVRTVAKRRPAPNVEPVAKKKMTTVGRAAPTVKDFSIVPVVTEAEPISIFSAESPTVQRRQATKRKLILQEETDDEETDKEEKSDEVTEKEELEKDKEEKDEETEKEAKDKEKEVEKEKDVEATDSEDTETLSKVLKLTATSMSDEESLPIDEILKQIPEDMMLPSISAEEPTLIKFGRGITFKEVDWYKATLPSIDPAAKGKEPLVEEIKGNPAKEIFALISANIDFLVQIRNVVIEENVSFFQYSQPISIERRLYITAKYREMLIRKFLEASHNNFESSTRTSAIDLQVLDMLSDAHRLALIKLVEQLRLHKLEWTRPSTSNMFGGAVDRSRNIHSQFYSNVSSTSWVRSLIFIDESWQVVEGANPKPARLTRTFISIQKKPLPQRTFVDAFAQSAFSSNQSRTSILEDLTLRLFRGIGRKFVQMLFSFHFLDIFNQRTRERIEELKSELSQKITKLELAFAQSTSRQDMVFRAKINDVRKEVHELELAFAQSTSRQDMVFRAKINDVRKEVHVQKAFLSQEFTSFCLETWEGLNTLRAQLSEIITYINRGCDDKKGEESSRGPQPEDRSRPGVCGSGGSRSEPPSKRGSGSYRGRGSKSSGFSQWFS</sequence>
<reference evidence="3 4" key="1">
    <citation type="journal article" date="2015" name="Proc. Natl. Acad. Sci. U.S.A.">
        <title>The resurrection genome of Boea hygrometrica: A blueprint for survival of dehydration.</title>
        <authorList>
            <person name="Xiao L."/>
            <person name="Yang G."/>
            <person name="Zhang L."/>
            <person name="Yang X."/>
            <person name="Zhao S."/>
            <person name="Ji Z."/>
            <person name="Zhou Q."/>
            <person name="Hu M."/>
            <person name="Wang Y."/>
            <person name="Chen M."/>
            <person name="Xu Y."/>
            <person name="Jin H."/>
            <person name="Xiao X."/>
            <person name="Hu G."/>
            <person name="Bao F."/>
            <person name="Hu Y."/>
            <person name="Wan P."/>
            <person name="Li L."/>
            <person name="Deng X."/>
            <person name="Kuang T."/>
            <person name="Xiang C."/>
            <person name="Zhu J.K."/>
            <person name="Oliver M.J."/>
            <person name="He Y."/>
        </authorList>
    </citation>
    <scope>NUCLEOTIDE SEQUENCE [LARGE SCALE GENOMIC DNA]</scope>
    <source>
        <strain evidence="4">cv. XS01</strain>
    </source>
</reference>
<protein>
    <submittedName>
        <fullName evidence="3">Uncharacterized protein</fullName>
    </submittedName>
</protein>
<proteinExistence type="predicted"/>
<feature type="compositionally biased region" description="Low complexity" evidence="2">
    <location>
        <begin position="813"/>
        <end position="834"/>
    </location>
</feature>
<feature type="region of interest" description="Disordered" evidence="2">
    <location>
        <begin position="278"/>
        <end position="354"/>
    </location>
</feature>
<feature type="compositionally biased region" description="Basic and acidic residues" evidence="2">
    <location>
        <begin position="304"/>
        <end position="322"/>
    </location>
</feature>
<feature type="compositionally biased region" description="Basic and acidic residues" evidence="2">
    <location>
        <begin position="779"/>
        <end position="797"/>
    </location>
</feature>
<feature type="coiled-coil region" evidence="1">
    <location>
        <begin position="662"/>
        <end position="689"/>
    </location>
</feature>
<organism evidence="3 4">
    <name type="scientific">Dorcoceras hygrometricum</name>
    <dbReference type="NCBI Taxonomy" id="472368"/>
    <lineage>
        <taxon>Eukaryota</taxon>
        <taxon>Viridiplantae</taxon>
        <taxon>Streptophyta</taxon>
        <taxon>Embryophyta</taxon>
        <taxon>Tracheophyta</taxon>
        <taxon>Spermatophyta</taxon>
        <taxon>Magnoliopsida</taxon>
        <taxon>eudicotyledons</taxon>
        <taxon>Gunneridae</taxon>
        <taxon>Pentapetalae</taxon>
        <taxon>asterids</taxon>
        <taxon>lamiids</taxon>
        <taxon>Lamiales</taxon>
        <taxon>Gesneriaceae</taxon>
        <taxon>Didymocarpoideae</taxon>
        <taxon>Trichosporeae</taxon>
        <taxon>Loxocarpinae</taxon>
        <taxon>Dorcoceras</taxon>
    </lineage>
</organism>
<evidence type="ECO:0000313" key="4">
    <source>
        <dbReference type="Proteomes" id="UP000250235"/>
    </source>
</evidence>
<accession>A0A2Z7ALC1</accession>
<feature type="region of interest" description="Disordered" evidence="2">
    <location>
        <begin position="779"/>
        <end position="834"/>
    </location>
</feature>
<evidence type="ECO:0000256" key="2">
    <source>
        <dbReference type="SAM" id="MobiDB-lite"/>
    </source>
</evidence>
<evidence type="ECO:0000313" key="3">
    <source>
        <dbReference type="EMBL" id="KZV22266.1"/>
    </source>
</evidence>
<dbReference type="Proteomes" id="UP000250235">
    <property type="component" value="Unassembled WGS sequence"/>
</dbReference>
<keyword evidence="1" id="KW-0175">Coiled coil</keyword>
<keyword evidence="4" id="KW-1185">Reference proteome</keyword>
<dbReference type="EMBL" id="KV014408">
    <property type="protein sequence ID" value="KZV22266.1"/>
    <property type="molecule type" value="Genomic_DNA"/>
</dbReference>